<evidence type="ECO:0000313" key="9">
    <source>
        <dbReference type="Proteomes" id="UP000054560"/>
    </source>
</evidence>
<dbReference type="InterPro" id="IPR000058">
    <property type="entry name" value="Znf_AN1"/>
</dbReference>
<accession>A0A0L0FV24</accession>
<keyword evidence="1" id="KW-0479">Metal-binding</keyword>
<protein>
    <recommendedName>
        <fullName evidence="7">AN1-type domain-containing protein</fullName>
    </recommendedName>
</protein>
<dbReference type="STRING" id="667725.A0A0L0FV24"/>
<dbReference type="SUPFAM" id="SSF118310">
    <property type="entry name" value="AN1-like Zinc finger"/>
    <property type="match status" value="2"/>
</dbReference>
<keyword evidence="4" id="KW-0862">Zinc</keyword>
<dbReference type="RefSeq" id="XP_014154579.1">
    <property type="nucleotide sequence ID" value="XM_014299104.1"/>
</dbReference>
<reference evidence="8 9" key="1">
    <citation type="submission" date="2011-02" db="EMBL/GenBank/DDBJ databases">
        <title>The Genome Sequence of Sphaeroforma arctica JP610.</title>
        <authorList>
            <consortium name="The Broad Institute Genome Sequencing Platform"/>
            <person name="Russ C."/>
            <person name="Cuomo C."/>
            <person name="Young S.K."/>
            <person name="Zeng Q."/>
            <person name="Gargeya S."/>
            <person name="Alvarado L."/>
            <person name="Berlin A."/>
            <person name="Chapman S.B."/>
            <person name="Chen Z."/>
            <person name="Freedman E."/>
            <person name="Gellesch M."/>
            <person name="Goldberg J."/>
            <person name="Griggs A."/>
            <person name="Gujja S."/>
            <person name="Heilman E."/>
            <person name="Heiman D."/>
            <person name="Howarth C."/>
            <person name="Mehta T."/>
            <person name="Neiman D."/>
            <person name="Pearson M."/>
            <person name="Roberts A."/>
            <person name="Saif S."/>
            <person name="Shea T."/>
            <person name="Shenoy N."/>
            <person name="Sisk P."/>
            <person name="Stolte C."/>
            <person name="Sykes S."/>
            <person name="White J."/>
            <person name="Yandava C."/>
            <person name="Burger G."/>
            <person name="Gray M.W."/>
            <person name="Holland P.W.H."/>
            <person name="King N."/>
            <person name="Lang F.B.F."/>
            <person name="Roger A.J."/>
            <person name="Ruiz-Trillo I."/>
            <person name="Haas B."/>
            <person name="Nusbaum C."/>
            <person name="Birren B."/>
        </authorList>
    </citation>
    <scope>NUCLEOTIDE SEQUENCE [LARGE SCALE GENOMIC DNA]</scope>
    <source>
        <strain evidence="8 9">JP610</strain>
    </source>
</reference>
<evidence type="ECO:0000256" key="6">
    <source>
        <dbReference type="SAM" id="MobiDB-lite"/>
    </source>
</evidence>
<dbReference type="InterPro" id="IPR035896">
    <property type="entry name" value="AN1-like_Znf"/>
</dbReference>
<dbReference type="PROSITE" id="PS51039">
    <property type="entry name" value="ZF_AN1"/>
    <property type="match status" value="2"/>
</dbReference>
<evidence type="ECO:0000313" key="8">
    <source>
        <dbReference type="EMBL" id="KNC80677.1"/>
    </source>
</evidence>
<dbReference type="OrthoDB" id="431929at2759"/>
<feature type="domain" description="AN1-type" evidence="7">
    <location>
        <begin position="4"/>
        <end position="52"/>
    </location>
</feature>
<dbReference type="GO" id="GO:0045047">
    <property type="term" value="P:protein targeting to ER"/>
    <property type="evidence" value="ECO:0007669"/>
    <property type="project" value="TreeGrafter"/>
</dbReference>
<dbReference type="GO" id="GO:0008270">
    <property type="term" value="F:zinc ion binding"/>
    <property type="evidence" value="ECO:0007669"/>
    <property type="project" value="UniProtKB-KW"/>
</dbReference>
<keyword evidence="9" id="KW-1185">Reference proteome</keyword>
<dbReference type="AlphaFoldDB" id="A0A0L0FV24"/>
<evidence type="ECO:0000256" key="3">
    <source>
        <dbReference type="ARBA" id="ARBA00022771"/>
    </source>
</evidence>
<evidence type="ECO:0000256" key="5">
    <source>
        <dbReference type="PROSITE-ProRule" id="PRU00449"/>
    </source>
</evidence>
<keyword evidence="3 5" id="KW-0863">Zinc-finger</keyword>
<organism evidence="8 9">
    <name type="scientific">Sphaeroforma arctica JP610</name>
    <dbReference type="NCBI Taxonomy" id="667725"/>
    <lineage>
        <taxon>Eukaryota</taxon>
        <taxon>Ichthyosporea</taxon>
        <taxon>Ichthyophonida</taxon>
        <taxon>Sphaeroforma</taxon>
    </lineage>
</organism>
<dbReference type="Gene3D" id="4.10.1110.10">
    <property type="entry name" value="AN1-like Zinc finger"/>
    <property type="match status" value="2"/>
</dbReference>
<dbReference type="GeneID" id="25907470"/>
<dbReference type="Proteomes" id="UP000054560">
    <property type="component" value="Unassembled WGS sequence"/>
</dbReference>
<dbReference type="eggNOG" id="KOG3183">
    <property type="taxonomic scope" value="Eukaryota"/>
</dbReference>
<evidence type="ECO:0000259" key="7">
    <source>
        <dbReference type="PROSITE" id="PS51039"/>
    </source>
</evidence>
<sequence length="170" mass="19169">MEFPTAGKHCAQENCNLLDFLPFTCGQCEKVTCLEHKDYAAHDCPEAYKLDVKVPVCQLCNSPVPTRKGEDPNIIMSNHIDQGCREIEISKKTYTNSCMFKNCKKREAVPIACRTCRMNYCMKHRLENSHACEAPKKDAPRSRTGLAAADRARINQEGKPDSKERNCVVS</sequence>
<evidence type="ECO:0000256" key="2">
    <source>
        <dbReference type="ARBA" id="ARBA00022737"/>
    </source>
</evidence>
<dbReference type="SMART" id="SM00154">
    <property type="entry name" value="ZnF_AN1"/>
    <property type="match status" value="2"/>
</dbReference>
<feature type="compositionally biased region" description="Basic and acidic residues" evidence="6">
    <location>
        <begin position="150"/>
        <end position="170"/>
    </location>
</feature>
<dbReference type="GO" id="GO:0043161">
    <property type="term" value="P:proteasome-mediated ubiquitin-dependent protein catabolic process"/>
    <property type="evidence" value="ECO:0007669"/>
    <property type="project" value="TreeGrafter"/>
</dbReference>
<evidence type="ECO:0000256" key="1">
    <source>
        <dbReference type="ARBA" id="ARBA00022723"/>
    </source>
</evidence>
<evidence type="ECO:0000256" key="4">
    <source>
        <dbReference type="ARBA" id="ARBA00022833"/>
    </source>
</evidence>
<name>A0A0L0FV24_9EUKA</name>
<dbReference type="GO" id="GO:0005783">
    <property type="term" value="C:endoplasmic reticulum"/>
    <property type="evidence" value="ECO:0007669"/>
    <property type="project" value="TreeGrafter"/>
</dbReference>
<proteinExistence type="predicted"/>
<dbReference type="Pfam" id="PF25403">
    <property type="entry name" value="zf-C2H2_ZFAND2"/>
    <property type="match status" value="1"/>
</dbReference>
<feature type="domain" description="AN1-type" evidence="7">
    <location>
        <begin position="92"/>
        <end position="140"/>
    </location>
</feature>
<feature type="region of interest" description="Disordered" evidence="6">
    <location>
        <begin position="133"/>
        <end position="170"/>
    </location>
</feature>
<dbReference type="Pfam" id="PF01428">
    <property type="entry name" value="zf-AN1"/>
    <property type="match status" value="2"/>
</dbReference>
<dbReference type="EMBL" id="KQ242120">
    <property type="protein sequence ID" value="KNC80677.1"/>
    <property type="molecule type" value="Genomic_DNA"/>
</dbReference>
<dbReference type="PANTHER" id="PTHR14677:SF20">
    <property type="entry name" value="ZINC FINGER AN1-TYPE CONTAINING 2A-RELATED"/>
    <property type="match status" value="1"/>
</dbReference>
<gene>
    <name evidence="8" type="ORF">SARC_06966</name>
</gene>
<dbReference type="InterPro" id="IPR057357">
    <property type="entry name" value="Znf-C2H2_ZFAND2A/B"/>
</dbReference>
<dbReference type="PANTHER" id="PTHR14677">
    <property type="entry name" value="ARSENITE INDUCUBLE RNA ASSOCIATED PROTEIN AIP-1-RELATED"/>
    <property type="match status" value="1"/>
</dbReference>
<keyword evidence="2" id="KW-0677">Repeat</keyword>